<dbReference type="SUPFAM" id="SSF54637">
    <property type="entry name" value="Thioesterase/thiol ester dehydrase-isomerase"/>
    <property type="match status" value="2"/>
</dbReference>
<dbReference type="GO" id="GO:0044594">
    <property type="term" value="F:17-beta-hydroxysteroid dehydrogenase (NAD+) activity"/>
    <property type="evidence" value="ECO:0007669"/>
    <property type="project" value="TreeGrafter"/>
</dbReference>
<dbReference type="Gene3D" id="3.10.129.10">
    <property type="entry name" value="Hotdog Thioesterase"/>
    <property type="match status" value="1"/>
</dbReference>
<feature type="compositionally biased region" description="Basic and acidic residues" evidence="1">
    <location>
        <begin position="140"/>
        <end position="155"/>
    </location>
</feature>
<dbReference type="PANTHER" id="PTHR13078:SF56">
    <property type="entry name" value="PEROXISOMAL MULTIFUNCTIONAL ENZYME TYPE 2"/>
    <property type="match status" value="1"/>
</dbReference>
<accession>A0AAW9RR55</accession>
<organism evidence="4 5">
    <name type="scientific">Microbaculum marinum</name>
    <dbReference type="NCBI Taxonomy" id="1764581"/>
    <lineage>
        <taxon>Bacteria</taxon>
        <taxon>Pseudomonadati</taxon>
        <taxon>Pseudomonadota</taxon>
        <taxon>Alphaproteobacteria</taxon>
        <taxon>Hyphomicrobiales</taxon>
        <taxon>Tepidamorphaceae</taxon>
        <taxon>Microbaculum</taxon>
    </lineage>
</organism>
<dbReference type="Proteomes" id="UP001378188">
    <property type="component" value="Unassembled WGS sequence"/>
</dbReference>
<sequence length="280" mass="30107">MTAAMSSATSEPAAMIGLSRDSEEFRTDTHRLAQFARAVDDANPRHLSGEIAPPVFAHVPVMQSMVEVLGRITPAFILHGEHDFVFHEPIVPGQRLFSVSTLQGIRGTRAGTVFIVRSDTTTHDGRLVCSQYSGCLLPGERHEDAGEPVPERPAPERGATSSERYALSPDQTRRYADAARDYSAYTIDPAAAAKAGFPAPIVHGMCTLAFASRAIVDNHCGGDTRRLKRFGCRFTGPLLMTPGQELTVVHWSGGATGVGFEATDSEGTAVIRNGYAEIEP</sequence>
<dbReference type="GO" id="GO:0004300">
    <property type="term" value="F:enoyl-CoA hydratase activity"/>
    <property type="evidence" value="ECO:0007669"/>
    <property type="project" value="TreeGrafter"/>
</dbReference>
<gene>
    <name evidence="4" type="ORF">V3328_03765</name>
</gene>
<dbReference type="RefSeq" id="WP_340328320.1">
    <property type="nucleotide sequence ID" value="NZ_JAZHOF010000002.1"/>
</dbReference>
<evidence type="ECO:0000259" key="2">
    <source>
        <dbReference type="Pfam" id="PF01575"/>
    </source>
</evidence>
<keyword evidence="5" id="KW-1185">Reference proteome</keyword>
<name>A0AAW9RR55_9HYPH</name>
<dbReference type="Pfam" id="PF13452">
    <property type="entry name" value="FAS1_DH_region"/>
    <property type="match status" value="1"/>
</dbReference>
<dbReference type="InterPro" id="IPR039569">
    <property type="entry name" value="FAS1-like_DH_region"/>
</dbReference>
<evidence type="ECO:0000313" key="4">
    <source>
        <dbReference type="EMBL" id="MEJ8570573.1"/>
    </source>
</evidence>
<feature type="region of interest" description="Disordered" evidence="1">
    <location>
        <begin position="1"/>
        <end position="22"/>
    </location>
</feature>
<dbReference type="InterPro" id="IPR002539">
    <property type="entry name" value="MaoC-like_dom"/>
</dbReference>
<evidence type="ECO:0000259" key="3">
    <source>
        <dbReference type="Pfam" id="PF13452"/>
    </source>
</evidence>
<dbReference type="PANTHER" id="PTHR13078">
    <property type="entry name" value="PEROXISOMAL MULTIFUNCTIONAL ENZYME TYPE 2-RELATED"/>
    <property type="match status" value="1"/>
</dbReference>
<feature type="domain" description="MaoC-like" evidence="2">
    <location>
        <begin position="155"/>
        <end position="258"/>
    </location>
</feature>
<reference evidence="4 5" key="1">
    <citation type="submission" date="2024-02" db="EMBL/GenBank/DDBJ databases">
        <title>Genome analysis and characterization of Microbaculum marinisediminis sp. nov., isolated from marine sediment.</title>
        <authorList>
            <person name="Du Z.-J."/>
            <person name="Ye Y.-Q."/>
            <person name="Zhang Z.-R."/>
            <person name="Yuan S.-M."/>
            <person name="Zhang X.-Y."/>
        </authorList>
    </citation>
    <scope>NUCLEOTIDE SEQUENCE [LARGE SCALE GENOMIC DNA]</scope>
    <source>
        <strain evidence="4 5">SDUM1044001</strain>
    </source>
</reference>
<proteinExistence type="predicted"/>
<feature type="region of interest" description="Disordered" evidence="1">
    <location>
        <begin position="140"/>
        <end position="170"/>
    </location>
</feature>
<dbReference type="Pfam" id="PF01575">
    <property type="entry name" value="MaoC_dehydratas"/>
    <property type="match status" value="1"/>
</dbReference>
<dbReference type="GO" id="GO:0003857">
    <property type="term" value="F:(3S)-3-hydroxyacyl-CoA dehydrogenase (NAD+) activity"/>
    <property type="evidence" value="ECO:0007669"/>
    <property type="project" value="TreeGrafter"/>
</dbReference>
<dbReference type="AlphaFoldDB" id="A0AAW9RR55"/>
<feature type="domain" description="FAS1-like dehydratase" evidence="3">
    <location>
        <begin position="15"/>
        <end position="130"/>
    </location>
</feature>
<dbReference type="InterPro" id="IPR029069">
    <property type="entry name" value="HotDog_dom_sf"/>
</dbReference>
<evidence type="ECO:0000256" key="1">
    <source>
        <dbReference type="SAM" id="MobiDB-lite"/>
    </source>
</evidence>
<feature type="compositionally biased region" description="Polar residues" evidence="1">
    <location>
        <begin position="1"/>
        <end position="10"/>
    </location>
</feature>
<comment type="caution">
    <text evidence="4">The sequence shown here is derived from an EMBL/GenBank/DDBJ whole genome shotgun (WGS) entry which is preliminary data.</text>
</comment>
<dbReference type="EMBL" id="JAZHOF010000002">
    <property type="protein sequence ID" value="MEJ8570573.1"/>
    <property type="molecule type" value="Genomic_DNA"/>
</dbReference>
<protein>
    <submittedName>
        <fullName evidence="4">MaoC/PaaZ C-terminal domain-containing protein</fullName>
    </submittedName>
</protein>
<dbReference type="GO" id="GO:0006635">
    <property type="term" value="P:fatty acid beta-oxidation"/>
    <property type="evidence" value="ECO:0007669"/>
    <property type="project" value="TreeGrafter"/>
</dbReference>
<evidence type="ECO:0000313" key="5">
    <source>
        <dbReference type="Proteomes" id="UP001378188"/>
    </source>
</evidence>